<name>A0AA88LIM1_CHASR</name>
<proteinExistence type="predicted"/>
<dbReference type="EMBL" id="JAUPFM010000118">
    <property type="protein sequence ID" value="KAK2812720.1"/>
    <property type="molecule type" value="Genomic_DNA"/>
</dbReference>
<reference evidence="1" key="1">
    <citation type="submission" date="2023-07" db="EMBL/GenBank/DDBJ databases">
        <title>Chromosome-level Genome Assembly of Striped Snakehead (Channa striata).</title>
        <authorList>
            <person name="Liu H."/>
        </authorList>
    </citation>
    <scope>NUCLEOTIDE SEQUENCE</scope>
    <source>
        <strain evidence="1">Gz</strain>
        <tissue evidence="1">Muscle</tissue>
    </source>
</reference>
<evidence type="ECO:0000313" key="2">
    <source>
        <dbReference type="Proteomes" id="UP001187415"/>
    </source>
</evidence>
<dbReference type="AlphaFoldDB" id="A0AA88LIM1"/>
<accession>A0AA88LIM1</accession>
<gene>
    <name evidence="1" type="ORF">Q5P01_000965</name>
</gene>
<protein>
    <submittedName>
        <fullName evidence="1">Uncharacterized protein</fullName>
    </submittedName>
</protein>
<comment type="caution">
    <text evidence="1">The sequence shown here is derived from an EMBL/GenBank/DDBJ whole genome shotgun (WGS) entry which is preliminary data.</text>
</comment>
<organism evidence="1 2">
    <name type="scientific">Channa striata</name>
    <name type="common">Snakehead murrel</name>
    <name type="synonym">Ophicephalus striatus</name>
    <dbReference type="NCBI Taxonomy" id="64152"/>
    <lineage>
        <taxon>Eukaryota</taxon>
        <taxon>Metazoa</taxon>
        <taxon>Chordata</taxon>
        <taxon>Craniata</taxon>
        <taxon>Vertebrata</taxon>
        <taxon>Euteleostomi</taxon>
        <taxon>Actinopterygii</taxon>
        <taxon>Neopterygii</taxon>
        <taxon>Teleostei</taxon>
        <taxon>Neoteleostei</taxon>
        <taxon>Acanthomorphata</taxon>
        <taxon>Anabantaria</taxon>
        <taxon>Anabantiformes</taxon>
        <taxon>Channoidei</taxon>
        <taxon>Channidae</taxon>
        <taxon>Channa</taxon>
    </lineage>
</organism>
<keyword evidence="2" id="KW-1185">Reference proteome</keyword>
<sequence length="104" mass="11977">MVAETGGPSTRRNAILAAVKMADRRLMVLVKPVYQTPVISGVEAEYVEWRTWWLHYRSHDALGEHKQEVVIKNEEVKEQKVEMMKETGRTCSFLCAIILRPFTS</sequence>
<evidence type="ECO:0000313" key="1">
    <source>
        <dbReference type="EMBL" id="KAK2812720.1"/>
    </source>
</evidence>
<dbReference type="Proteomes" id="UP001187415">
    <property type="component" value="Unassembled WGS sequence"/>
</dbReference>